<protein>
    <submittedName>
        <fullName evidence="1">Uncharacterized protein</fullName>
    </submittedName>
</protein>
<keyword evidence="2" id="KW-1185">Reference proteome</keyword>
<dbReference type="EMBL" id="JAUJYN010000029">
    <property type="protein sequence ID" value="KAK1257956.1"/>
    <property type="molecule type" value="Genomic_DNA"/>
</dbReference>
<comment type="caution">
    <text evidence="1">The sequence shown here is derived from an EMBL/GenBank/DDBJ whole genome shotgun (WGS) entry which is preliminary data.</text>
</comment>
<proteinExistence type="predicted"/>
<sequence>MPLFFLSIFRIPKGILQKLDSIRRRFFWSGSQTGIQKPCMIKWESKCRPHSKGGLGVLEMEEMNKALLSKWLWKWQATTPSALWVRILRERYDSGGRSCCFPTPSARMTFLCRSWFVLAQEFNQSFRWQLGKGDQILFWRDKWCGDLPFCVVFPNLFQLVKYKEATVTAVWSEEADWQIELRRITSESQVEELSRLLAELHGKRLVPKEDDKLLWEGNFAQRFIVKASYIWWMRRASDVSGMVGKPNQIWKGRYPLKVKIFVWMALQ</sequence>
<dbReference type="Proteomes" id="UP001179952">
    <property type="component" value="Unassembled WGS sequence"/>
</dbReference>
<gene>
    <name evidence="1" type="ORF">QJS04_geneDACA020218</name>
</gene>
<evidence type="ECO:0000313" key="1">
    <source>
        <dbReference type="EMBL" id="KAK1257956.1"/>
    </source>
</evidence>
<dbReference type="AlphaFoldDB" id="A0AAV9A1D9"/>
<evidence type="ECO:0000313" key="2">
    <source>
        <dbReference type="Proteomes" id="UP001179952"/>
    </source>
</evidence>
<name>A0AAV9A1D9_ACOGR</name>
<accession>A0AAV9A1D9</accession>
<reference evidence="1" key="2">
    <citation type="submission" date="2023-06" db="EMBL/GenBank/DDBJ databases">
        <authorList>
            <person name="Ma L."/>
            <person name="Liu K.-W."/>
            <person name="Li Z."/>
            <person name="Hsiao Y.-Y."/>
            <person name="Qi Y."/>
            <person name="Fu T."/>
            <person name="Tang G."/>
            <person name="Zhang D."/>
            <person name="Sun W.-H."/>
            <person name="Liu D.-K."/>
            <person name="Li Y."/>
            <person name="Chen G.-Z."/>
            <person name="Liu X.-D."/>
            <person name="Liao X.-Y."/>
            <person name="Jiang Y.-T."/>
            <person name="Yu X."/>
            <person name="Hao Y."/>
            <person name="Huang J."/>
            <person name="Zhao X.-W."/>
            <person name="Ke S."/>
            <person name="Chen Y.-Y."/>
            <person name="Wu W.-L."/>
            <person name="Hsu J.-L."/>
            <person name="Lin Y.-F."/>
            <person name="Huang M.-D."/>
            <person name="Li C.-Y."/>
            <person name="Huang L."/>
            <person name="Wang Z.-W."/>
            <person name="Zhao X."/>
            <person name="Zhong W.-Y."/>
            <person name="Peng D.-H."/>
            <person name="Ahmad S."/>
            <person name="Lan S."/>
            <person name="Zhang J.-S."/>
            <person name="Tsai W.-C."/>
            <person name="Van De Peer Y."/>
            <person name="Liu Z.-J."/>
        </authorList>
    </citation>
    <scope>NUCLEOTIDE SEQUENCE</scope>
    <source>
        <strain evidence="1">SCP</strain>
        <tissue evidence="1">Leaves</tissue>
    </source>
</reference>
<dbReference type="PANTHER" id="PTHR36617:SF15">
    <property type="entry name" value="REVERSE TRANSCRIPTASE ZINC-BINDING DOMAIN-CONTAINING PROTEIN"/>
    <property type="match status" value="1"/>
</dbReference>
<dbReference type="PANTHER" id="PTHR36617">
    <property type="entry name" value="PROTEIN, PUTATIVE-RELATED"/>
    <property type="match status" value="1"/>
</dbReference>
<reference evidence="1" key="1">
    <citation type="journal article" date="2023" name="Nat. Commun.">
        <title>Diploid and tetraploid genomes of Acorus and the evolution of monocots.</title>
        <authorList>
            <person name="Ma L."/>
            <person name="Liu K.W."/>
            <person name="Li Z."/>
            <person name="Hsiao Y.Y."/>
            <person name="Qi Y."/>
            <person name="Fu T."/>
            <person name="Tang G.D."/>
            <person name="Zhang D."/>
            <person name="Sun W.H."/>
            <person name="Liu D.K."/>
            <person name="Li Y."/>
            <person name="Chen G.Z."/>
            <person name="Liu X.D."/>
            <person name="Liao X.Y."/>
            <person name="Jiang Y.T."/>
            <person name="Yu X."/>
            <person name="Hao Y."/>
            <person name="Huang J."/>
            <person name="Zhao X.W."/>
            <person name="Ke S."/>
            <person name="Chen Y.Y."/>
            <person name="Wu W.L."/>
            <person name="Hsu J.L."/>
            <person name="Lin Y.F."/>
            <person name="Huang M.D."/>
            <person name="Li C.Y."/>
            <person name="Huang L."/>
            <person name="Wang Z.W."/>
            <person name="Zhao X."/>
            <person name="Zhong W.Y."/>
            <person name="Peng D.H."/>
            <person name="Ahmad S."/>
            <person name="Lan S."/>
            <person name="Zhang J.S."/>
            <person name="Tsai W.C."/>
            <person name="Van de Peer Y."/>
            <person name="Liu Z.J."/>
        </authorList>
    </citation>
    <scope>NUCLEOTIDE SEQUENCE</scope>
    <source>
        <strain evidence="1">SCP</strain>
    </source>
</reference>
<organism evidence="1 2">
    <name type="scientific">Acorus gramineus</name>
    <name type="common">Dwarf sweet flag</name>
    <dbReference type="NCBI Taxonomy" id="55184"/>
    <lineage>
        <taxon>Eukaryota</taxon>
        <taxon>Viridiplantae</taxon>
        <taxon>Streptophyta</taxon>
        <taxon>Embryophyta</taxon>
        <taxon>Tracheophyta</taxon>
        <taxon>Spermatophyta</taxon>
        <taxon>Magnoliopsida</taxon>
        <taxon>Liliopsida</taxon>
        <taxon>Acoraceae</taxon>
        <taxon>Acorus</taxon>
    </lineage>
</organism>